<dbReference type="PANTHER" id="PTHR46622:SF1">
    <property type="entry name" value="DNA-DEPENDENT METALLOPROTEASE WSS1"/>
    <property type="match status" value="1"/>
</dbReference>
<dbReference type="Pfam" id="PF08325">
    <property type="entry name" value="WLM"/>
    <property type="match status" value="1"/>
</dbReference>
<evidence type="ECO:0000259" key="2">
    <source>
        <dbReference type="PROSITE" id="PS51397"/>
    </source>
</evidence>
<organism evidence="3 4">
    <name type="scientific">Rhinocladiella mackenziei CBS 650.93</name>
    <dbReference type="NCBI Taxonomy" id="1442369"/>
    <lineage>
        <taxon>Eukaryota</taxon>
        <taxon>Fungi</taxon>
        <taxon>Dikarya</taxon>
        <taxon>Ascomycota</taxon>
        <taxon>Pezizomycotina</taxon>
        <taxon>Eurotiomycetes</taxon>
        <taxon>Chaetothyriomycetidae</taxon>
        <taxon>Chaetothyriales</taxon>
        <taxon>Herpotrichiellaceae</taxon>
        <taxon>Rhinocladiella</taxon>
    </lineage>
</organism>
<dbReference type="OrthoDB" id="447842at2759"/>
<feature type="compositionally biased region" description="Basic and acidic residues" evidence="1">
    <location>
        <begin position="266"/>
        <end position="287"/>
    </location>
</feature>
<sequence length="589" mass="65490">MPLNTLRLNHQKSSHPNDRIVFIKPLPRPPSDQASYDLADTFLHAIAAQCLPIMKNHYLSVTTLEEYEPNPEFIGRNFNNGEIIQLVLRSKSGAWVPFNMVQMVMMHELAHNSHMNHGRDFWKTRNLYAEEMKGLWSRGYTGEGFWGSGRTLTDMDAVMGNNVLSSEELQGLPICGGTYRSRRKKRKAPTQDRPQLTWKEKQERRIEKKFGRNGVALGEDEDKRLHLEINRKGPIGGKPRVAQSKRGRELRAAAALARFETDKKEVADLQRRGRNDSSDNGIDHSGGDGDDYGDVDVDADQEDATDVNGQKLLDSHGHGMVRVRDDEGTNDINLQHEIQEMGLLDRYFKRFQNHINPQRSNREADGDARTESTPKSDTDVGGGASASHSDPATGAQITILDGHERGNSPGHGNELILEHDQSSIQLESSTPKTSAWSRRPLTPAWPDSDKTSSFDEEPATQNQNDSPATGLTPVPVLKLRPESESKTSRTAPSSSTESTTEQTIRPVITSARSQSPSLLWSPVINCPICSLENHRLNVICTACSHVLDLQKDPRCWSCQSEACRTSDSSYLNPGDAGVCGICGMRRNNV</sequence>
<feature type="compositionally biased region" description="Polar residues" evidence="1">
    <location>
        <begin position="423"/>
        <end position="436"/>
    </location>
</feature>
<dbReference type="PROSITE" id="PS51397">
    <property type="entry name" value="WLM"/>
    <property type="match status" value="1"/>
</dbReference>
<dbReference type="InterPro" id="IPR013536">
    <property type="entry name" value="WLM_dom"/>
</dbReference>
<dbReference type="STRING" id="1442369.A0A0D2JA18"/>
<evidence type="ECO:0000313" key="4">
    <source>
        <dbReference type="Proteomes" id="UP000053617"/>
    </source>
</evidence>
<dbReference type="AlphaFoldDB" id="A0A0D2JA18"/>
<dbReference type="RefSeq" id="XP_013273101.1">
    <property type="nucleotide sequence ID" value="XM_013417647.1"/>
</dbReference>
<dbReference type="GO" id="GO:0008237">
    <property type="term" value="F:metallopeptidase activity"/>
    <property type="evidence" value="ECO:0007669"/>
    <property type="project" value="TreeGrafter"/>
</dbReference>
<dbReference type="InterPro" id="IPR053000">
    <property type="entry name" value="WSS1-like_metalloprotease"/>
</dbReference>
<accession>A0A0D2JA18</accession>
<feature type="compositionally biased region" description="Basic and acidic residues" evidence="1">
    <location>
        <begin position="360"/>
        <end position="378"/>
    </location>
</feature>
<feature type="compositionally biased region" description="Acidic residues" evidence="1">
    <location>
        <begin position="288"/>
        <end position="305"/>
    </location>
</feature>
<evidence type="ECO:0000313" key="3">
    <source>
        <dbReference type="EMBL" id="KIX05965.1"/>
    </source>
</evidence>
<feature type="region of interest" description="Disordered" evidence="1">
    <location>
        <begin position="228"/>
        <end position="249"/>
    </location>
</feature>
<proteinExistence type="predicted"/>
<feature type="region of interest" description="Disordered" evidence="1">
    <location>
        <begin position="266"/>
        <end position="328"/>
    </location>
</feature>
<gene>
    <name evidence="3" type="ORF">Z518_03939</name>
</gene>
<dbReference type="GeneID" id="25292010"/>
<reference evidence="3 4" key="1">
    <citation type="submission" date="2015-01" db="EMBL/GenBank/DDBJ databases">
        <title>The Genome Sequence of Rhinocladiella mackenzie CBS 650.93.</title>
        <authorList>
            <consortium name="The Broad Institute Genomics Platform"/>
            <person name="Cuomo C."/>
            <person name="de Hoog S."/>
            <person name="Gorbushina A."/>
            <person name="Stielow B."/>
            <person name="Teixiera M."/>
            <person name="Abouelleil A."/>
            <person name="Chapman S.B."/>
            <person name="Priest M."/>
            <person name="Young S.K."/>
            <person name="Wortman J."/>
            <person name="Nusbaum C."/>
            <person name="Birren B."/>
        </authorList>
    </citation>
    <scope>NUCLEOTIDE SEQUENCE [LARGE SCALE GENOMIC DNA]</scope>
    <source>
        <strain evidence="3 4">CBS 650.93</strain>
    </source>
</reference>
<name>A0A0D2JA18_9EURO</name>
<keyword evidence="4" id="KW-1185">Reference proteome</keyword>
<dbReference type="GO" id="GO:0005634">
    <property type="term" value="C:nucleus"/>
    <property type="evidence" value="ECO:0007669"/>
    <property type="project" value="TreeGrafter"/>
</dbReference>
<dbReference type="HOGENOM" id="CLU_025898_1_0_1"/>
<dbReference type="EMBL" id="KN847477">
    <property type="protein sequence ID" value="KIX05965.1"/>
    <property type="molecule type" value="Genomic_DNA"/>
</dbReference>
<feature type="compositionally biased region" description="Basic and acidic residues" evidence="1">
    <location>
        <begin position="313"/>
        <end position="327"/>
    </location>
</feature>
<feature type="compositionally biased region" description="Low complexity" evidence="1">
    <location>
        <begin position="488"/>
        <end position="500"/>
    </location>
</feature>
<dbReference type="GO" id="GO:0006281">
    <property type="term" value="P:DNA repair"/>
    <property type="evidence" value="ECO:0007669"/>
    <property type="project" value="TreeGrafter"/>
</dbReference>
<dbReference type="Proteomes" id="UP000053617">
    <property type="component" value="Unassembled WGS sequence"/>
</dbReference>
<feature type="domain" description="WLM" evidence="2">
    <location>
        <begin position="11"/>
        <end position="260"/>
    </location>
</feature>
<feature type="region of interest" description="Disordered" evidence="1">
    <location>
        <begin position="423"/>
        <end position="504"/>
    </location>
</feature>
<feature type="compositionally biased region" description="Polar residues" evidence="1">
    <location>
        <begin position="459"/>
        <end position="469"/>
    </location>
</feature>
<dbReference type="VEuPathDB" id="FungiDB:Z518_03939"/>
<dbReference type="PANTHER" id="PTHR46622">
    <property type="entry name" value="DNA-DEPENDENT METALLOPROTEASE WSS1"/>
    <property type="match status" value="1"/>
</dbReference>
<protein>
    <recommendedName>
        <fullName evidence="2">WLM domain-containing protein</fullName>
    </recommendedName>
</protein>
<dbReference type="Gene3D" id="3.30.2010.10">
    <property type="entry name" value="Metalloproteases ('zincins'), catalytic domain"/>
    <property type="match status" value="1"/>
</dbReference>
<evidence type="ECO:0000256" key="1">
    <source>
        <dbReference type="SAM" id="MobiDB-lite"/>
    </source>
</evidence>
<feature type="region of interest" description="Disordered" evidence="1">
    <location>
        <begin position="356"/>
        <end position="392"/>
    </location>
</feature>